<dbReference type="Proteomes" id="UP000324222">
    <property type="component" value="Unassembled WGS sequence"/>
</dbReference>
<keyword evidence="3" id="KW-1185">Reference proteome</keyword>
<reference evidence="2 3" key="1">
    <citation type="submission" date="2019-05" db="EMBL/GenBank/DDBJ databases">
        <title>Another draft genome of Portunus trituberculatus and its Hox gene families provides insights of decapod evolution.</title>
        <authorList>
            <person name="Jeong J.-H."/>
            <person name="Song I."/>
            <person name="Kim S."/>
            <person name="Choi T."/>
            <person name="Kim D."/>
            <person name="Ryu S."/>
            <person name="Kim W."/>
        </authorList>
    </citation>
    <scope>NUCLEOTIDE SEQUENCE [LARGE SCALE GENOMIC DNA]</scope>
    <source>
        <tissue evidence="2">Muscle</tissue>
    </source>
</reference>
<protein>
    <submittedName>
        <fullName evidence="2">Uncharacterized protein</fullName>
    </submittedName>
</protein>
<feature type="region of interest" description="Disordered" evidence="1">
    <location>
        <begin position="103"/>
        <end position="123"/>
    </location>
</feature>
<dbReference type="EMBL" id="VSRR010002092">
    <property type="protein sequence ID" value="MPC29561.1"/>
    <property type="molecule type" value="Genomic_DNA"/>
</dbReference>
<evidence type="ECO:0000313" key="2">
    <source>
        <dbReference type="EMBL" id="MPC29561.1"/>
    </source>
</evidence>
<gene>
    <name evidence="2" type="ORF">E2C01_022801</name>
</gene>
<dbReference type="AlphaFoldDB" id="A0A5B7E6C9"/>
<accession>A0A5B7E6C9</accession>
<name>A0A5B7E6C9_PORTR</name>
<evidence type="ECO:0000313" key="3">
    <source>
        <dbReference type="Proteomes" id="UP000324222"/>
    </source>
</evidence>
<organism evidence="2 3">
    <name type="scientific">Portunus trituberculatus</name>
    <name type="common">Swimming crab</name>
    <name type="synonym">Neptunus trituberculatus</name>
    <dbReference type="NCBI Taxonomy" id="210409"/>
    <lineage>
        <taxon>Eukaryota</taxon>
        <taxon>Metazoa</taxon>
        <taxon>Ecdysozoa</taxon>
        <taxon>Arthropoda</taxon>
        <taxon>Crustacea</taxon>
        <taxon>Multicrustacea</taxon>
        <taxon>Malacostraca</taxon>
        <taxon>Eumalacostraca</taxon>
        <taxon>Eucarida</taxon>
        <taxon>Decapoda</taxon>
        <taxon>Pleocyemata</taxon>
        <taxon>Brachyura</taxon>
        <taxon>Eubrachyura</taxon>
        <taxon>Portunoidea</taxon>
        <taxon>Portunidae</taxon>
        <taxon>Portuninae</taxon>
        <taxon>Portunus</taxon>
    </lineage>
</organism>
<sequence>MAAAGKRLSNTVSYKQQMVSYANEHGNRAAAKVSETPPMEKIMCLVTARRPTEEHKGTPYPHTNLIKWDGILLENLWGYEGHLVTQVCRTGLEGVRKETIGKSLQPPAMLRGNTVPGLGSPEV</sequence>
<proteinExistence type="predicted"/>
<comment type="caution">
    <text evidence="2">The sequence shown here is derived from an EMBL/GenBank/DDBJ whole genome shotgun (WGS) entry which is preliminary data.</text>
</comment>
<evidence type="ECO:0000256" key="1">
    <source>
        <dbReference type="SAM" id="MobiDB-lite"/>
    </source>
</evidence>